<proteinExistence type="predicted"/>
<evidence type="ECO:0000256" key="1">
    <source>
        <dbReference type="SAM" id="MobiDB-lite"/>
    </source>
</evidence>
<dbReference type="Proteomes" id="UP000262583">
    <property type="component" value="Chromosome"/>
</dbReference>
<accession>A0A2Z4Y5T0</accession>
<name>A0A2Z4Y5T0_SUMC1</name>
<feature type="transmembrane region" description="Helical" evidence="2">
    <location>
        <begin position="249"/>
        <end position="265"/>
    </location>
</feature>
<reference evidence="3 4" key="1">
    <citation type="submission" date="2018-05" db="EMBL/GenBank/DDBJ databases">
        <title>A metagenomic window into the 2 km-deep terrestrial subsurface aquifer revealed taxonomically and functionally diverse microbial community comprising novel uncultured bacterial lineages.</title>
        <authorList>
            <person name="Kadnikov V.V."/>
            <person name="Mardanov A.V."/>
            <person name="Beletsky A.V."/>
            <person name="Banks D."/>
            <person name="Pimenov N.V."/>
            <person name="Frank Y.A."/>
            <person name="Karnachuk O.V."/>
            <person name="Ravin N.V."/>
        </authorList>
    </citation>
    <scope>NUCLEOTIDE SEQUENCE [LARGE SCALE GENOMIC DNA]</scope>
    <source>
        <strain evidence="3">BY</strain>
    </source>
</reference>
<sequence>MVERVFPVDSNRAATQPSGTMGVRSLDQRTTAPCEFSLSLSPPVSQRERWAIPLLLLPLALIVVNLQEATTGGAYSKTFENYLWGRIGPIFDTRVLMRWVLAITWTFSPIETTAEKIYPFLQWGALWLALCATFGFARTFLPSCEALLATLLTSLWVTWGFLPIGYSMSYPYDLPALMFSALGLYTITRGEFWLLMAIVGLGTLNKQTTLWLIPAWALWQWWLIRAAHGKGGNAEAGEPRRVRVLTRKQLIASTLGLGGLYFLLYEVPRLVYRMRAPRETRFMPALYFADWYEGASGLPRYVVNWRELWCLPRAIHHTNLLQNFQWYALPYLLGLAGWRWLPTPLKLLGVAALAHFIPTFMVGNIWELRIFNEILPWGATCAVMVARSLLRPECQIAPVARLPEEEAADAPKPAPTPEVRS</sequence>
<feature type="transmembrane region" description="Helical" evidence="2">
    <location>
        <begin position="146"/>
        <end position="164"/>
    </location>
</feature>
<keyword evidence="2" id="KW-0472">Membrane</keyword>
<evidence type="ECO:0000313" key="4">
    <source>
        <dbReference type="Proteomes" id="UP000262583"/>
    </source>
</evidence>
<evidence type="ECO:0000313" key="3">
    <source>
        <dbReference type="EMBL" id="AXA36581.1"/>
    </source>
</evidence>
<dbReference type="KEGG" id="schv:BRCON_1804"/>
<keyword evidence="2" id="KW-1133">Transmembrane helix</keyword>
<gene>
    <name evidence="3" type="ORF">BRCON_1804</name>
</gene>
<evidence type="ECO:0000256" key="2">
    <source>
        <dbReference type="SAM" id="Phobius"/>
    </source>
</evidence>
<protein>
    <recommendedName>
        <fullName evidence="5">Glycosyltransferase RgtA/B/C/D-like domain-containing protein</fullName>
    </recommendedName>
</protein>
<feature type="region of interest" description="Disordered" evidence="1">
    <location>
        <begin position="1"/>
        <end position="24"/>
    </location>
</feature>
<keyword evidence="2" id="KW-0812">Transmembrane</keyword>
<organism evidence="3 4">
    <name type="scientific">Sumerlaea chitinivorans</name>
    <dbReference type="NCBI Taxonomy" id="2250252"/>
    <lineage>
        <taxon>Bacteria</taxon>
        <taxon>Candidatus Sumerlaeota</taxon>
        <taxon>Candidatus Sumerlaeia</taxon>
        <taxon>Candidatus Sumerlaeales</taxon>
        <taxon>Candidatus Sumerlaeaceae</taxon>
        <taxon>Candidatus Sumerlaea</taxon>
    </lineage>
</organism>
<evidence type="ECO:0008006" key="5">
    <source>
        <dbReference type="Google" id="ProtNLM"/>
    </source>
</evidence>
<feature type="transmembrane region" description="Helical" evidence="2">
    <location>
        <begin position="176"/>
        <end position="204"/>
    </location>
</feature>
<feature type="transmembrane region" description="Helical" evidence="2">
    <location>
        <begin position="120"/>
        <end position="140"/>
    </location>
</feature>
<dbReference type="EMBL" id="CP030759">
    <property type="protein sequence ID" value="AXA36581.1"/>
    <property type="molecule type" value="Genomic_DNA"/>
</dbReference>
<dbReference type="AlphaFoldDB" id="A0A2Z4Y5T0"/>